<accession>A0A0E3JRN2</accession>
<protein>
    <submittedName>
        <fullName evidence="6">Fumarate reductase subunit C</fullName>
    </submittedName>
</protein>
<feature type="transmembrane region" description="Helical" evidence="5">
    <location>
        <begin position="21"/>
        <end position="45"/>
    </location>
</feature>
<evidence type="ECO:0000256" key="5">
    <source>
        <dbReference type="SAM" id="Phobius"/>
    </source>
</evidence>
<dbReference type="EMBL" id="KP830095">
    <property type="protein sequence ID" value="AKA59473.1"/>
    <property type="molecule type" value="Genomic_DNA"/>
</dbReference>
<evidence type="ECO:0000256" key="4">
    <source>
        <dbReference type="ARBA" id="ARBA00023136"/>
    </source>
</evidence>
<proteinExistence type="predicted"/>
<evidence type="ECO:0000256" key="1">
    <source>
        <dbReference type="ARBA" id="ARBA00022475"/>
    </source>
</evidence>
<feature type="transmembrane region" description="Helical" evidence="5">
    <location>
        <begin position="106"/>
        <end position="127"/>
    </location>
</feature>
<name>A0A0E3JRN2_9BACT</name>
<keyword evidence="2 5" id="KW-0812">Transmembrane</keyword>
<reference evidence="6" key="1">
    <citation type="journal article" date="2015" name="Proc. Natl. Acad. Sci. U.S.A.">
        <title>Multiplexed metagenome mining using short DNA sequence tags facilitates targeted discovery of epoxyketone proteasome inhibitors.</title>
        <authorList>
            <person name="Owen J.G."/>
            <person name="Charlop-Powers Z."/>
            <person name="Smith A.G."/>
            <person name="Ternei M.A."/>
            <person name="Calle P.Y."/>
            <person name="Reddy B.V."/>
            <person name="Montiel D."/>
            <person name="Brady S.F."/>
        </authorList>
    </citation>
    <scope>NUCLEOTIDE SEQUENCE</scope>
</reference>
<sequence length="128" mass="14494">MFARLYKPRVPLLWWLRRRTYTAFILRELSSVFVGWFVVFLLLMVRAVAGGPASYQSFLDLAANPWMVALNVVSLAFVLYHAVTFVNLTPQAMVVKVRGRRIPPRLLAGSVYLAWVVVSALLAWLVVG</sequence>
<evidence type="ECO:0000313" key="6">
    <source>
        <dbReference type="EMBL" id="AKA59473.1"/>
    </source>
</evidence>
<dbReference type="InterPro" id="IPR034804">
    <property type="entry name" value="SQR/QFR_C/D"/>
</dbReference>
<keyword evidence="3 5" id="KW-1133">Transmembrane helix</keyword>
<dbReference type="InterPro" id="IPR003510">
    <property type="entry name" value="Fumarate_red_C"/>
</dbReference>
<dbReference type="Gene3D" id="1.20.1300.10">
    <property type="entry name" value="Fumarate reductase/succinate dehydrogenase, transmembrane subunit"/>
    <property type="match status" value="1"/>
</dbReference>
<keyword evidence="1" id="KW-1003">Cell membrane</keyword>
<dbReference type="SUPFAM" id="SSF81343">
    <property type="entry name" value="Fumarate reductase respiratory complex transmembrane subunits"/>
    <property type="match status" value="1"/>
</dbReference>
<organism evidence="6">
    <name type="scientific">uncultured bacterium AZ_40</name>
    <dbReference type="NCBI Taxonomy" id="1630016"/>
    <lineage>
        <taxon>Bacteria</taxon>
        <taxon>environmental samples</taxon>
    </lineage>
</organism>
<keyword evidence="4 5" id="KW-0472">Membrane</keyword>
<dbReference type="PIRSF" id="PIRSF000180">
    <property type="entry name" value="FrdC"/>
    <property type="match status" value="1"/>
</dbReference>
<feature type="transmembrane region" description="Helical" evidence="5">
    <location>
        <begin position="65"/>
        <end position="86"/>
    </location>
</feature>
<evidence type="ECO:0000256" key="2">
    <source>
        <dbReference type="ARBA" id="ARBA00022692"/>
    </source>
</evidence>
<dbReference type="GO" id="GO:0016020">
    <property type="term" value="C:membrane"/>
    <property type="evidence" value="ECO:0007669"/>
    <property type="project" value="InterPro"/>
</dbReference>
<evidence type="ECO:0000256" key="3">
    <source>
        <dbReference type="ARBA" id="ARBA00022989"/>
    </source>
</evidence>
<dbReference type="AlphaFoldDB" id="A0A0E3JRN2"/>
<dbReference type="Pfam" id="PF02300">
    <property type="entry name" value="Fumarate_red_C"/>
    <property type="match status" value="1"/>
</dbReference>